<evidence type="ECO:0000256" key="6">
    <source>
        <dbReference type="ARBA" id="ARBA00029447"/>
    </source>
</evidence>
<dbReference type="SMART" id="SM01358">
    <property type="entry name" value="HBM"/>
    <property type="match status" value="1"/>
</dbReference>
<sequence length="620" mass="67576">MLIKHKLILNTALLVVALVAMLGLFYNTESNLEKLNSAKNLVVHQQVNMLTLRRHEKDFLARLDLSYEKQFNETISALFADQDQLADVMAEFSIDTNILSELTQDFKEYQTDFNAVVNASTELGLTPETGLQGVLRGAVHNIESELSALNQDALLVMMLQLRRHEKDFMLRSNPKYIASFNKTLDQLESALRSASLPADKTQLLLSLADQYRQGFTQYADGKKALGLTSKEGKLLVMRESIHKTETALDALEAQLSKVIDDKSSFAMLLTTILCGVIIIIGVMVAWVINRTINAALETIQSTMRDIQTTHNIGLRVDLPPNDEIGFVAASINDMLVDFSQVIANANQTVKEMNSTTLELSKNAARTSDDAHKQRAETDMVAVSVTEMVGTVEDISRSMEMAASKALSTQGSAREGQAKVNSAIDRIRQLSDRLEGSVETVGALAKESESIGTVLSVIQGIAEQTNLLALNAAIEAARAGEQGRGFAVVADEVRALASRTHSATEEISDIIVTLQERTKGIVTLMEACRQDGALSRDEAVITGSVLEQIITDVVEISDMAGSVSTAIEQQTIAANEISKNVDTIREITEDTTESVALNSKASQAIANQAESLNRSISIFRV</sequence>
<protein>
    <submittedName>
        <fullName evidence="11">Methyl-accepting chemotaxis protein</fullName>
    </submittedName>
</protein>
<evidence type="ECO:0000259" key="9">
    <source>
        <dbReference type="PROSITE" id="PS50111"/>
    </source>
</evidence>
<evidence type="ECO:0000256" key="5">
    <source>
        <dbReference type="ARBA" id="ARBA00023224"/>
    </source>
</evidence>
<evidence type="ECO:0000259" key="10">
    <source>
        <dbReference type="PROSITE" id="PS50885"/>
    </source>
</evidence>
<dbReference type="InterPro" id="IPR004089">
    <property type="entry name" value="MCPsignal_dom"/>
</dbReference>
<keyword evidence="3 8" id="KW-1133">Transmembrane helix</keyword>
<dbReference type="InterPro" id="IPR003660">
    <property type="entry name" value="HAMP_dom"/>
</dbReference>
<dbReference type="Pfam" id="PF00672">
    <property type="entry name" value="HAMP"/>
    <property type="match status" value="1"/>
</dbReference>
<dbReference type="SUPFAM" id="SSF58104">
    <property type="entry name" value="Methyl-accepting chemotaxis protein (MCP) signaling domain"/>
    <property type="match status" value="1"/>
</dbReference>
<evidence type="ECO:0000256" key="3">
    <source>
        <dbReference type="ARBA" id="ARBA00022989"/>
    </source>
</evidence>
<evidence type="ECO:0000313" key="11">
    <source>
        <dbReference type="EMBL" id="BDX04088.1"/>
    </source>
</evidence>
<keyword evidence="5 7" id="KW-0807">Transducer</keyword>
<evidence type="ECO:0000256" key="4">
    <source>
        <dbReference type="ARBA" id="ARBA00023136"/>
    </source>
</evidence>
<comment type="similarity">
    <text evidence="6">Belongs to the methyl-accepting chemotaxis (MCP) protein family.</text>
</comment>
<dbReference type="PROSITE" id="PS50111">
    <property type="entry name" value="CHEMOTAXIS_TRANSDUC_2"/>
    <property type="match status" value="1"/>
</dbReference>
<dbReference type="PROSITE" id="PS50885">
    <property type="entry name" value="HAMP"/>
    <property type="match status" value="1"/>
</dbReference>
<dbReference type="PANTHER" id="PTHR32089:SF119">
    <property type="entry name" value="METHYL-ACCEPTING CHEMOTAXIS PROTEIN CTPL"/>
    <property type="match status" value="1"/>
</dbReference>
<reference evidence="11 12" key="1">
    <citation type="submission" date="2023-01" db="EMBL/GenBank/DDBJ databases">
        <title>Complete genome sequence of Marinomonas pontica strain 200518_36.</title>
        <authorList>
            <person name="Ueki S."/>
            <person name="Gajardo G."/>
            <person name="Maruyama F."/>
        </authorList>
    </citation>
    <scope>NUCLEOTIDE SEQUENCE [LARGE SCALE GENOMIC DNA]</scope>
    <source>
        <strain evidence="11 12">200518_36</strain>
    </source>
</reference>
<evidence type="ECO:0000313" key="12">
    <source>
        <dbReference type="Proteomes" id="UP001307608"/>
    </source>
</evidence>
<keyword evidence="12" id="KW-1185">Reference proteome</keyword>
<dbReference type="EMBL" id="AP027271">
    <property type="protein sequence ID" value="BDX04088.1"/>
    <property type="molecule type" value="Genomic_DNA"/>
</dbReference>
<evidence type="ECO:0000256" key="7">
    <source>
        <dbReference type="PROSITE-ProRule" id="PRU00284"/>
    </source>
</evidence>
<dbReference type="Gene3D" id="1.10.287.950">
    <property type="entry name" value="Methyl-accepting chemotaxis protein"/>
    <property type="match status" value="1"/>
</dbReference>
<organism evidence="11 12">
    <name type="scientific">Marinomonas pontica</name>
    <dbReference type="NCBI Taxonomy" id="264739"/>
    <lineage>
        <taxon>Bacteria</taxon>
        <taxon>Pseudomonadati</taxon>
        <taxon>Pseudomonadota</taxon>
        <taxon>Gammaproteobacteria</taxon>
        <taxon>Oceanospirillales</taxon>
        <taxon>Oceanospirillaceae</taxon>
        <taxon>Marinomonas</taxon>
    </lineage>
</organism>
<accession>A0ABN6WSR8</accession>
<feature type="domain" description="HAMP" evidence="10">
    <location>
        <begin position="290"/>
        <end position="343"/>
    </location>
</feature>
<dbReference type="Pfam" id="PF00015">
    <property type="entry name" value="MCPsignal"/>
    <property type="match status" value="1"/>
</dbReference>
<evidence type="ECO:0000256" key="2">
    <source>
        <dbReference type="ARBA" id="ARBA00022692"/>
    </source>
</evidence>
<evidence type="ECO:0000256" key="8">
    <source>
        <dbReference type="SAM" id="Phobius"/>
    </source>
</evidence>
<dbReference type="CDD" id="cd11386">
    <property type="entry name" value="MCP_signal"/>
    <property type="match status" value="1"/>
</dbReference>
<dbReference type="RefSeq" id="WP_338269079.1">
    <property type="nucleotide sequence ID" value="NZ_AP027271.1"/>
</dbReference>
<keyword evidence="4 8" id="KW-0472">Membrane</keyword>
<feature type="domain" description="Methyl-accepting transducer" evidence="9">
    <location>
        <begin position="348"/>
        <end position="584"/>
    </location>
</feature>
<keyword evidence="2 8" id="KW-0812">Transmembrane</keyword>
<comment type="subcellular location">
    <subcellularLocation>
        <location evidence="1">Membrane</location>
        <topology evidence="1">Multi-pass membrane protein</topology>
    </subcellularLocation>
</comment>
<dbReference type="InterPro" id="IPR032255">
    <property type="entry name" value="HBM"/>
</dbReference>
<feature type="transmembrane region" description="Helical" evidence="8">
    <location>
        <begin position="265"/>
        <end position="288"/>
    </location>
</feature>
<proteinExistence type="inferred from homology"/>
<dbReference type="SMART" id="SM00283">
    <property type="entry name" value="MA"/>
    <property type="match status" value="1"/>
</dbReference>
<name>A0ABN6WSR8_9GAMM</name>
<dbReference type="Proteomes" id="UP001307608">
    <property type="component" value="Chromosome"/>
</dbReference>
<dbReference type="SMART" id="SM00304">
    <property type="entry name" value="HAMP"/>
    <property type="match status" value="1"/>
</dbReference>
<dbReference type="PANTHER" id="PTHR32089">
    <property type="entry name" value="METHYL-ACCEPTING CHEMOTAXIS PROTEIN MCPB"/>
    <property type="match status" value="1"/>
</dbReference>
<gene>
    <name evidence="11" type="ORF">MACH16_28360</name>
</gene>
<evidence type="ECO:0000256" key="1">
    <source>
        <dbReference type="ARBA" id="ARBA00004141"/>
    </source>
</evidence>
<feature type="transmembrane region" description="Helical" evidence="8">
    <location>
        <begin position="7"/>
        <end position="26"/>
    </location>
</feature>